<sequence>MTISEQYALDVWRLRSQEQPPPPAPGTHEAKLFRAWWVARKEAREELGRPVRSTAPRTLRRRARRA</sequence>
<evidence type="ECO:0000256" key="1">
    <source>
        <dbReference type="SAM" id="MobiDB-lite"/>
    </source>
</evidence>
<accession>A0ABS3XAC6</accession>
<name>A0ABS3XAC6_9ACTN</name>
<comment type="caution">
    <text evidence="2">The sequence shown here is derived from an EMBL/GenBank/DDBJ whole genome shotgun (WGS) entry which is preliminary data.</text>
</comment>
<dbReference type="RefSeq" id="WP_209239436.1">
    <property type="nucleotide sequence ID" value="NZ_JADKMA010000047.1"/>
</dbReference>
<feature type="region of interest" description="Disordered" evidence="1">
    <location>
        <begin position="44"/>
        <end position="66"/>
    </location>
</feature>
<protein>
    <submittedName>
        <fullName evidence="2">Uncharacterized protein</fullName>
    </submittedName>
</protein>
<evidence type="ECO:0000313" key="2">
    <source>
        <dbReference type="EMBL" id="MBO8192341.1"/>
    </source>
</evidence>
<organism evidence="2 3">
    <name type="scientific">Streptomyces oryzae</name>
    <dbReference type="NCBI Taxonomy" id="1434886"/>
    <lineage>
        <taxon>Bacteria</taxon>
        <taxon>Bacillati</taxon>
        <taxon>Actinomycetota</taxon>
        <taxon>Actinomycetes</taxon>
        <taxon>Kitasatosporales</taxon>
        <taxon>Streptomycetaceae</taxon>
        <taxon>Streptomyces</taxon>
    </lineage>
</organism>
<gene>
    <name evidence="2" type="ORF">ITI46_11785</name>
</gene>
<evidence type="ECO:0000313" key="3">
    <source>
        <dbReference type="Proteomes" id="UP001519064"/>
    </source>
</evidence>
<keyword evidence="3" id="KW-1185">Reference proteome</keyword>
<reference evidence="2 3" key="1">
    <citation type="submission" date="2020-11" db="EMBL/GenBank/DDBJ databases">
        <title>Streptomyces spirodelae sp. nov., isolated from duckweed.</title>
        <authorList>
            <person name="Saimee Y."/>
            <person name="Duangmal K."/>
        </authorList>
    </citation>
    <scope>NUCLEOTIDE SEQUENCE [LARGE SCALE GENOMIC DNA]</scope>
    <source>
        <strain evidence="2 3">S16-07</strain>
    </source>
</reference>
<proteinExistence type="predicted"/>
<dbReference type="Proteomes" id="UP001519064">
    <property type="component" value="Unassembled WGS sequence"/>
</dbReference>
<dbReference type="EMBL" id="JADKMA010000047">
    <property type="protein sequence ID" value="MBO8192341.1"/>
    <property type="molecule type" value="Genomic_DNA"/>
</dbReference>